<evidence type="ECO:0000313" key="2">
    <source>
        <dbReference type="Proteomes" id="UP000000305"/>
    </source>
</evidence>
<evidence type="ECO:0000313" key="1">
    <source>
        <dbReference type="EMBL" id="EFX83991.1"/>
    </source>
</evidence>
<sequence>MTSSAGWSILSRTISKSAGACLGATVLTREFNSGPKLPSDTLSDSSTRLVLLNIMDKHNTRAKFVN</sequence>
<accession>E9G8L0</accession>
<dbReference type="InParanoid" id="E9G8L0"/>
<reference evidence="1 2" key="1">
    <citation type="journal article" date="2011" name="Science">
        <title>The ecoresponsive genome of Daphnia pulex.</title>
        <authorList>
            <person name="Colbourne J.K."/>
            <person name="Pfrender M.E."/>
            <person name="Gilbert D."/>
            <person name="Thomas W.K."/>
            <person name="Tucker A."/>
            <person name="Oakley T.H."/>
            <person name="Tokishita S."/>
            <person name="Aerts A."/>
            <person name="Arnold G.J."/>
            <person name="Basu M.K."/>
            <person name="Bauer D.J."/>
            <person name="Caceres C.E."/>
            <person name="Carmel L."/>
            <person name="Casola C."/>
            <person name="Choi J.H."/>
            <person name="Detter J.C."/>
            <person name="Dong Q."/>
            <person name="Dusheyko S."/>
            <person name="Eads B.D."/>
            <person name="Frohlich T."/>
            <person name="Geiler-Samerotte K.A."/>
            <person name="Gerlach D."/>
            <person name="Hatcher P."/>
            <person name="Jogdeo S."/>
            <person name="Krijgsveld J."/>
            <person name="Kriventseva E.V."/>
            <person name="Kultz D."/>
            <person name="Laforsch C."/>
            <person name="Lindquist E."/>
            <person name="Lopez J."/>
            <person name="Manak J.R."/>
            <person name="Muller J."/>
            <person name="Pangilinan J."/>
            <person name="Patwardhan R.P."/>
            <person name="Pitluck S."/>
            <person name="Pritham E.J."/>
            <person name="Rechtsteiner A."/>
            <person name="Rho M."/>
            <person name="Rogozin I.B."/>
            <person name="Sakarya O."/>
            <person name="Salamov A."/>
            <person name="Schaack S."/>
            <person name="Shapiro H."/>
            <person name="Shiga Y."/>
            <person name="Skalitzky C."/>
            <person name="Smith Z."/>
            <person name="Souvorov A."/>
            <person name="Sung W."/>
            <person name="Tang Z."/>
            <person name="Tsuchiya D."/>
            <person name="Tu H."/>
            <person name="Vos H."/>
            <person name="Wang M."/>
            <person name="Wolf Y.I."/>
            <person name="Yamagata H."/>
            <person name="Yamada T."/>
            <person name="Ye Y."/>
            <person name="Shaw J.R."/>
            <person name="Andrews J."/>
            <person name="Crease T.J."/>
            <person name="Tang H."/>
            <person name="Lucas S.M."/>
            <person name="Robertson H.M."/>
            <person name="Bork P."/>
            <person name="Koonin E.V."/>
            <person name="Zdobnov E.M."/>
            <person name="Grigoriev I.V."/>
            <person name="Lynch M."/>
            <person name="Boore J.L."/>
        </authorList>
    </citation>
    <scope>NUCLEOTIDE SEQUENCE [LARGE SCALE GENOMIC DNA]</scope>
</reference>
<dbReference type="EMBL" id="GL732535">
    <property type="protein sequence ID" value="EFX83991.1"/>
    <property type="molecule type" value="Genomic_DNA"/>
</dbReference>
<proteinExistence type="predicted"/>
<keyword evidence="2" id="KW-1185">Reference proteome</keyword>
<name>E9G8L0_DAPPU</name>
<dbReference type="Proteomes" id="UP000000305">
    <property type="component" value="Unassembled WGS sequence"/>
</dbReference>
<dbReference type="KEGG" id="dpx:DAPPUDRAFT_315060"/>
<organism evidence="1 2">
    <name type="scientific">Daphnia pulex</name>
    <name type="common">Water flea</name>
    <dbReference type="NCBI Taxonomy" id="6669"/>
    <lineage>
        <taxon>Eukaryota</taxon>
        <taxon>Metazoa</taxon>
        <taxon>Ecdysozoa</taxon>
        <taxon>Arthropoda</taxon>
        <taxon>Crustacea</taxon>
        <taxon>Branchiopoda</taxon>
        <taxon>Diplostraca</taxon>
        <taxon>Cladocera</taxon>
        <taxon>Anomopoda</taxon>
        <taxon>Daphniidae</taxon>
        <taxon>Daphnia</taxon>
    </lineage>
</organism>
<dbReference type="HOGENOM" id="CLU_2833743_0_0_1"/>
<dbReference type="AlphaFoldDB" id="E9G8L0"/>
<gene>
    <name evidence="1" type="ORF">DAPPUDRAFT_315060</name>
</gene>
<protein>
    <submittedName>
        <fullName evidence="1">Uncharacterized protein</fullName>
    </submittedName>
</protein>